<keyword evidence="7" id="KW-1015">Disulfide bond</keyword>
<evidence type="ECO:0000256" key="8">
    <source>
        <dbReference type="ARBA" id="ARBA00023284"/>
    </source>
</evidence>
<feature type="chain" id="PRO_5042892484" description="thioredoxin-dependent peroxiredoxin" evidence="13">
    <location>
        <begin position="30"/>
        <end position="190"/>
    </location>
</feature>
<evidence type="ECO:0000256" key="11">
    <source>
        <dbReference type="ARBA" id="ARBA00042639"/>
    </source>
</evidence>
<keyword evidence="5" id="KW-0049">Antioxidant</keyword>
<dbReference type="PANTHER" id="PTHR42801:SF4">
    <property type="entry name" value="AHPC_TSA FAMILY PROTEIN"/>
    <property type="match status" value="1"/>
</dbReference>
<evidence type="ECO:0000256" key="6">
    <source>
        <dbReference type="ARBA" id="ARBA00023002"/>
    </source>
</evidence>
<evidence type="ECO:0000256" key="7">
    <source>
        <dbReference type="ARBA" id="ARBA00023157"/>
    </source>
</evidence>
<evidence type="ECO:0000313" key="15">
    <source>
        <dbReference type="EMBL" id="MBT1690805.1"/>
    </source>
</evidence>
<comment type="function">
    <text evidence="1">Thiol-specific peroxidase that catalyzes the reduction of hydrogen peroxide and organic hydroperoxides to water and alcohols, respectively. Plays a role in cell protection against oxidative stress by detoxifying peroxides and as sensor of hydrogen peroxide-mediated signaling events.</text>
</comment>
<dbReference type="InterPro" id="IPR036249">
    <property type="entry name" value="Thioredoxin-like_sf"/>
</dbReference>
<keyword evidence="16" id="KW-1185">Reference proteome</keyword>
<evidence type="ECO:0000256" key="13">
    <source>
        <dbReference type="SAM" id="SignalP"/>
    </source>
</evidence>
<proteinExistence type="inferred from homology"/>
<dbReference type="InterPro" id="IPR013766">
    <property type="entry name" value="Thioredoxin_domain"/>
</dbReference>
<dbReference type="Gene3D" id="3.40.30.10">
    <property type="entry name" value="Glutaredoxin"/>
    <property type="match status" value="1"/>
</dbReference>
<evidence type="ECO:0000256" key="5">
    <source>
        <dbReference type="ARBA" id="ARBA00022862"/>
    </source>
</evidence>
<reference evidence="15 16" key="1">
    <citation type="submission" date="2021-05" db="EMBL/GenBank/DDBJ databases">
        <title>A Polyphasic approach of four new species of the genus Ohtaekwangia: Ohtaekwangia histidinii sp. nov., Ohtaekwangia cretensis sp. nov., Ohtaekwangia indiensis sp. nov., Ohtaekwangia reichenbachii sp. nov. from diverse environment.</title>
        <authorList>
            <person name="Octaviana S."/>
        </authorList>
    </citation>
    <scope>NUCLEOTIDE SEQUENCE [LARGE SCALE GENOMIC DNA]</scope>
    <source>
        <strain evidence="15 16">PWU37</strain>
    </source>
</reference>
<sequence length="190" mass="21142">MKTIFQKGSWIGMIAVSIFLGLTIHPAAAQDAPAETTTLKPGDKVPDFTLMDQHGRPFKLSQYVGKKKLVIFFYPKDESPVCTQQVCAFRDAYTQFTDANARVIGINNGTVASHKAFADKEHLPFTLLSDPDNKVLNLFQVREQSFGNDVKVSGRETFVVGLDGTIAYSFRDFMKGDEHSKQVLTYLNGK</sequence>
<organism evidence="15 16">
    <name type="scientific">Dawidia soli</name>
    <dbReference type="NCBI Taxonomy" id="2782352"/>
    <lineage>
        <taxon>Bacteria</taxon>
        <taxon>Pseudomonadati</taxon>
        <taxon>Bacteroidota</taxon>
        <taxon>Cytophagia</taxon>
        <taxon>Cytophagales</taxon>
        <taxon>Chryseotaleaceae</taxon>
        <taxon>Dawidia</taxon>
    </lineage>
</organism>
<feature type="signal peptide" evidence="13">
    <location>
        <begin position="1"/>
        <end position="29"/>
    </location>
</feature>
<evidence type="ECO:0000313" key="16">
    <source>
        <dbReference type="Proteomes" id="UP001319180"/>
    </source>
</evidence>
<evidence type="ECO:0000259" key="14">
    <source>
        <dbReference type="PROSITE" id="PS51352"/>
    </source>
</evidence>
<evidence type="ECO:0000256" key="4">
    <source>
        <dbReference type="ARBA" id="ARBA00022559"/>
    </source>
</evidence>
<keyword evidence="4" id="KW-0575">Peroxidase</keyword>
<dbReference type="GO" id="GO:0008379">
    <property type="term" value="F:thioredoxin peroxidase activity"/>
    <property type="evidence" value="ECO:0007669"/>
    <property type="project" value="TreeGrafter"/>
</dbReference>
<dbReference type="SUPFAM" id="SSF52833">
    <property type="entry name" value="Thioredoxin-like"/>
    <property type="match status" value="1"/>
</dbReference>
<dbReference type="EC" id="1.11.1.24" evidence="3"/>
<dbReference type="InterPro" id="IPR000866">
    <property type="entry name" value="AhpC/TSA"/>
</dbReference>
<dbReference type="RefSeq" id="WP_254094612.1">
    <property type="nucleotide sequence ID" value="NZ_JAHESC010000090.1"/>
</dbReference>
<dbReference type="PANTHER" id="PTHR42801">
    <property type="entry name" value="THIOREDOXIN-DEPENDENT PEROXIDE REDUCTASE"/>
    <property type="match status" value="1"/>
</dbReference>
<evidence type="ECO:0000256" key="3">
    <source>
        <dbReference type="ARBA" id="ARBA00013017"/>
    </source>
</evidence>
<comment type="subunit">
    <text evidence="2">Monomer.</text>
</comment>
<comment type="caution">
    <text evidence="15">The sequence shown here is derived from an EMBL/GenBank/DDBJ whole genome shotgun (WGS) entry which is preliminary data.</text>
</comment>
<feature type="domain" description="Thioredoxin" evidence="14">
    <location>
        <begin position="39"/>
        <end position="190"/>
    </location>
</feature>
<accession>A0AAP2DHJ3</accession>
<dbReference type="InterPro" id="IPR050924">
    <property type="entry name" value="Peroxiredoxin_BCP/PrxQ"/>
</dbReference>
<evidence type="ECO:0000256" key="9">
    <source>
        <dbReference type="ARBA" id="ARBA00032824"/>
    </source>
</evidence>
<evidence type="ECO:0000256" key="1">
    <source>
        <dbReference type="ARBA" id="ARBA00003330"/>
    </source>
</evidence>
<dbReference type="Pfam" id="PF00578">
    <property type="entry name" value="AhpC-TSA"/>
    <property type="match status" value="1"/>
</dbReference>
<comment type="catalytic activity">
    <reaction evidence="12">
        <text>a hydroperoxide + [thioredoxin]-dithiol = an alcohol + [thioredoxin]-disulfide + H2O</text>
        <dbReference type="Rhea" id="RHEA:62620"/>
        <dbReference type="Rhea" id="RHEA-COMP:10698"/>
        <dbReference type="Rhea" id="RHEA-COMP:10700"/>
        <dbReference type="ChEBI" id="CHEBI:15377"/>
        <dbReference type="ChEBI" id="CHEBI:29950"/>
        <dbReference type="ChEBI" id="CHEBI:30879"/>
        <dbReference type="ChEBI" id="CHEBI:35924"/>
        <dbReference type="ChEBI" id="CHEBI:50058"/>
        <dbReference type="EC" id="1.11.1.24"/>
    </reaction>
</comment>
<keyword evidence="8" id="KW-0676">Redox-active center</keyword>
<dbReference type="PROSITE" id="PS51352">
    <property type="entry name" value="THIOREDOXIN_2"/>
    <property type="match status" value="1"/>
</dbReference>
<keyword evidence="13" id="KW-0732">Signal</keyword>
<dbReference type="AlphaFoldDB" id="A0AAP2DHJ3"/>
<dbReference type="FunFam" id="3.40.30.10:FF:000007">
    <property type="entry name" value="Thioredoxin-dependent thiol peroxidase"/>
    <property type="match status" value="1"/>
</dbReference>
<evidence type="ECO:0000256" key="12">
    <source>
        <dbReference type="ARBA" id="ARBA00049091"/>
    </source>
</evidence>
<evidence type="ECO:0000256" key="10">
    <source>
        <dbReference type="ARBA" id="ARBA00038489"/>
    </source>
</evidence>
<name>A0AAP2DHJ3_9BACT</name>
<dbReference type="GO" id="GO:0005737">
    <property type="term" value="C:cytoplasm"/>
    <property type="evidence" value="ECO:0007669"/>
    <property type="project" value="TreeGrafter"/>
</dbReference>
<dbReference type="EMBL" id="JAHESC010000090">
    <property type="protein sequence ID" value="MBT1690805.1"/>
    <property type="molecule type" value="Genomic_DNA"/>
</dbReference>
<dbReference type="CDD" id="cd03017">
    <property type="entry name" value="PRX_BCP"/>
    <property type="match status" value="1"/>
</dbReference>
<dbReference type="GO" id="GO:0034599">
    <property type="term" value="P:cellular response to oxidative stress"/>
    <property type="evidence" value="ECO:0007669"/>
    <property type="project" value="TreeGrafter"/>
</dbReference>
<comment type="similarity">
    <text evidence="10">Belongs to the peroxiredoxin family. BCP/PrxQ subfamily.</text>
</comment>
<protein>
    <recommendedName>
        <fullName evidence="3">thioredoxin-dependent peroxiredoxin</fullName>
        <ecNumber evidence="3">1.11.1.24</ecNumber>
    </recommendedName>
    <alternativeName>
        <fullName evidence="9">Thioredoxin peroxidase</fullName>
    </alternativeName>
    <alternativeName>
        <fullName evidence="11">Thioredoxin-dependent peroxiredoxin Bcp</fullName>
    </alternativeName>
</protein>
<dbReference type="GO" id="GO:0045454">
    <property type="term" value="P:cell redox homeostasis"/>
    <property type="evidence" value="ECO:0007669"/>
    <property type="project" value="TreeGrafter"/>
</dbReference>
<keyword evidence="6" id="KW-0560">Oxidoreductase</keyword>
<gene>
    <name evidence="15" type="ORF">KK078_29845</name>
</gene>
<dbReference type="Proteomes" id="UP001319180">
    <property type="component" value="Unassembled WGS sequence"/>
</dbReference>
<evidence type="ECO:0000256" key="2">
    <source>
        <dbReference type="ARBA" id="ARBA00011245"/>
    </source>
</evidence>